<name>A0AA91TZZ6_9GAMM</name>
<keyword evidence="1" id="KW-1133">Transmembrane helix</keyword>
<feature type="transmembrane region" description="Helical" evidence="1">
    <location>
        <begin position="87"/>
        <end position="112"/>
    </location>
</feature>
<dbReference type="AlphaFoldDB" id="A0AA91TZZ6"/>
<evidence type="ECO:0000313" key="2">
    <source>
        <dbReference type="EMBL" id="PCC97948.1"/>
    </source>
</evidence>
<accession>A0AA91TZZ6</accession>
<sequence>MSPWSPLHPLHLFLGLVIWSLWFVALYGGLSLACEFAPPDQERGALTWVNASMLLLAALVSTFLLWSARRCWRAAPNADEGAATGRFVARIAAAVYLISGLAAVGLALPGVILPPCI</sequence>
<reference evidence="3 5" key="2">
    <citation type="submission" date="2018-10" db="EMBL/GenBank/DDBJ databases">
        <title>Complete genome sequence of Pseudomonas pelagia strain Kongs-67.</title>
        <authorList>
            <person name="Sinha R.K."/>
            <person name="Krishnan K."/>
        </authorList>
    </citation>
    <scope>NUCLEOTIDE SEQUENCE [LARGE SCALE GENOMIC DNA]</scope>
    <source>
        <strain evidence="3 5">Kongs-67</strain>
    </source>
</reference>
<dbReference type="RefSeq" id="WP_096347968.1">
    <property type="nucleotide sequence ID" value="NZ_CP033116.1"/>
</dbReference>
<evidence type="ECO:0000313" key="4">
    <source>
        <dbReference type="Proteomes" id="UP000243750"/>
    </source>
</evidence>
<evidence type="ECO:0000313" key="3">
    <source>
        <dbReference type="EMBL" id="QFY55956.1"/>
    </source>
</evidence>
<evidence type="ECO:0000313" key="5">
    <source>
        <dbReference type="Proteomes" id="UP000344571"/>
    </source>
</evidence>
<evidence type="ECO:0000256" key="1">
    <source>
        <dbReference type="SAM" id="Phobius"/>
    </source>
</evidence>
<feature type="transmembrane region" description="Helical" evidence="1">
    <location>
        <begin position="45"/>
        <end position="66"/>
    </location>
</feature>
<keyword evidence="1" id="KW-0472">Membrane</keyword>
<gene>
    <name evidence="2" type="ORF">CO192_18220</name>
    <name evidence="3" type="ORF">EAO82_06030</name>
</gene>
<dbReference type="Proteomes" id="UP000243750">
    <property type="component" value="Unassembled WGS sequence"/>
</dbReference>
<dbReference type="EMBL" id="NWMT01000235">
    <property type="protein sequence ID" value="PCC97948.1"/>
    <property type="molecule type" value="Genomic_DNA"/>
</dbReference>
<feature type="transmembrane region" description="Helical" evidence="1">
    <location>
        <begin position="12"/>
        <end position="33"/>
    </location>
</feature>
<organism evidence="2 4">
    <name type="scientific">Halopseudomonas pelagia</name>
    <dbReference type="NCBI Taxonomy" id="553151"/>
    <lineage>
        <taxon>Bacteria</taxon>
        <taxon>Pseudomonadati</taxon>
        <taxon>Pseudomonadota</taxon>
        <taxon>Gammaproteobacteria</taxon>
        <taxon>Pseudomonadales</taxon>
        <taxon>Pseudomonadaceae</taxon>
        <taxon>Halopseudomonas</taxon>
    </lineage>
</organism>
<keyword evidence="5" id="KW-1185">Reference proteome</keyword>
<keyword evidence="1" id="KW-0812">Transmembrane</keyword>
<proteinExistence type="predicted"/>
<protein>
    <submittedName>
        <fullName evidence="2">Uncharacterized protein</fullName>
    </submittedName>
</protein>
<dbReference type="EMBL" id="CP033116">
    <property type="protein sequence ID" value="QFY55956.1"/>
    <property type="molecule type" value="Genomic_DNA"/>
</dbReference>
<reference evidence="2 4" key="1">
    <citation type="submission" date="2017-09" db="EMBL/GenBank/DDBJ databases">
        <title>Bacterial and phytoplankton interrelationship in Kongsfjorden, an Arctic fjord.</title>
        <authorList>
            <person name="Sinha R."/>
            <person name="Krishnan K."/>
        </authorList>
    </citation>
    <scope>NUCLEOTIDE SEQUENCE [LARGE SCALE GENOMIC DNA]</scope>
    <source>
        <strain evidence="2 4">58</strain>
    </source>
</reference>
<dbReference type="Proteomes" id="UP000344571">
    <property type="component" value="Chromosome"/>
</dbReference>